<reference evidence="1 2" key="1">
    <citation type="submission" date="2019-11" db="EMBL/GenBank/DDBJ databases">
        <authorList>
            <person name="Khan S.A."/>
            <person name="Jeon C.O."/>
            <person name="Chun B.H."/>
        </authorList>
    </citation>
    <scope>NUCLEOTIDE SEQUENCE [LARGE SCALE GENOMIC DNA]</scope>
    <source>
        <strain evidence="1 2">IMCC 1097</strain>
    </source>
</reference>
<gene>
    <name evidence="1" type="ORF">GH975_02505</name>
</gene>
<keyword evidence="2" id="KW-1185">Reference proteome</keyword>
<dbReference type="AlphaFoldDB" id="A0A5Q2QBY1"/>
<evidence type="ECO:0000313" key="1">
    <source>
        <dbReference type="EMBL" id="QGG79497.1"/>
    </source>
</evidence>
<accession>A0A5Q2QBY1</accession>
<dbReference type="EMBL" id="CP045871">
    <property type="protein sequence ID" value="QGG79497.1"/>
    <property type="molecule type" value="Genomic_DNA"/>
</dbReference>
<evidence type="ECO:0000313" key="2">
    <source>
        <dbReference type="Proteomes" id="UP000388235"/>
    </source>
</evidence>
<name>A0A5Q2QBY1_9GAMM</name>
<proteinExistence type="predicted"/>
<dbReference type="OrthoDB" id="9809392at2"/>
<dbReference type="RefSeq" id="WP_153713001.1">
    <property type="nucleotide sequence ID" value="NZ_CP045871.1"/>
</dbReference>
<sequence>MYLPTPRLTLKNGKPKLARGAIVRVFVRKNTDDHFIIGEVLDADEQVITLSVMALYKHGRAVPLKPFLNTVATPAPGFLATHDSFRRDLGRPGRVQVMCLCDAANGNPSPPLHAPTHSDSTGAELIRLMDRIRTRHTVWANADGSHWINEDPELLGTFFELQWQSADEFRG</sequence>
<dbReference type="Proteomes" id="UP000388235">
    <property type="component" value="Chromosome"/>
</dbReference>
<protein>
    <submittedName>
        <fullName evidence="1">Uncharacterized protein</fullName>
    </submittedName>
</protein>
<dbReference type="KEGG" id="llp:GH975_02505"/>
<organism evidence="1 2">
    <name type="scientific">Litorivicinus lipolyticus</name>
    <dbReference type="NCBI Taxonomy" id="418701"/>
    <lineage>
        <taxon>Bacteria</taxon>
        <taxon>Pseudomonadati</taxon>
        <taxon>Pseudomonadota</taxon>
        <taxon>Gammaproteobacteria</taxon>
        <taxon>Oceanospirillales</taxon>
        <taxon>Litorivicinaceae</taxon>
        <taxon>Litorivicinus</taxon>
    </lineage>
</organism>